<dbReference type="InterPro" id="IPR008936">
    <property type="entry name" value="Rho_GTPase_activation_prot"/>
</dbReference>
<keyword evidence="1" id="KW-0343">GTPase activation</keyword>
<dbReference type="SUPFAM" id="SSF48350">
    <property type="entry name" value="GTPase activation domain, GAP"/>
    <property type="match status" value="1"/>
</dbReference>
<sequence>MKKVCYLALIELTTLYDVLVLLEQDQRKVRGTQTSLIFQKLIFLIEDRSLETDGLLRIAGAKQSFMKGLNWETVKQPDAASLLKLFICELSQPLLSVEYLKAFQAVQILPIKKQQQALNLLVVLQLDTN</sequence>
<evidence type="ECO:0000256" key="1">
    <source>
        <dbReference type="ARBA" id="ARBA00022468"/>
    </source>
</evidence>
<evidence type="ECO:0000313" key="4">
    <source>
        <dbReference type="EMBL" id="KAK1343710.1"/>
    </source>
</evidence>
<dbReference type="GO" id="GO:0007165">
    <property type="term" value="P:signal transduction"/>
    <property type="evidence" value="ECO:0007669"/>
    <property type="project" value="InterPro"/>
</dbReference>
<gene>
    <name evidence="4" type="ORF">QTO34_014263</name>
</gene>
<dbReference type="InterPro" id="IPR000198">
    <property type="entry name" value="RhoGAP_dom"/>
</dbReference>
<reference evidence="4" key="1">
    <citation type="submission" date="2023-06" db="EMBL/GenBank/DDBJ databases">
        <title>Reference genome for the Northern bat (Eptesicus nilssonii), a most northern bat species.</title>
        <authorList>
            <person name="Laine V.N."/>
            <person name="Pulliainen A.T."/>
            <person name="Lilley T.M."/>
        </authorList>
    </citation>
    <scope>NUCLEOTIDE SEQUENCE</scope>
    <source>
        <strain evidence="4">BLF_Eptnil</strain>
        <tissue evidence="4">Kidney</tissue>
    </source>
</reference>
<keyword evidence="2" id="KW-0732">Signal</keyword>
<evidence type="ECO:0000256" key="2">
    <source>
        <dbReference type="SAM" id="SignalP"/>
    </source>
</evidence>
<dbReference type="GO" id="GO:0005096">
    <property type="term" value="F:GTPase activator activity"/>
    <property type="evidence" value="ECO:0007669"/>
    <property type="project" value="UniProtKB-KW"/>
</dbReference>
<evidence type="ECO:0000259" key="3">
    <source>
        <dbReference type="PROSITE" id="PS50238"/>
    </source>
</evidence>
<feature type="domain" description="Rho-GAP" evidence="3">
    <location>
        <begin position="20"/>
        <end position="129"/>
    </location>
</feature>
<protein>
    <recommendedName>
        <fullName evidence="3">Rho-GAP domain-containing protein</fullName>
    </recommendedName>
</protein>
<dbReference type="GO" id="GO:0030833">
    <property type="term" value="P:regulation of actin filament polymerization"/>
    <property type="evidence" value="ECO:0007669"/>
    <property type="project" value="TreeGrafter"/>
</dbReference>
<dbReference type="Proteomes" id="UP001177744">
    <property type="component" value="Unassembled WGS sequence"/>
</dbReference>
<feature type="chain" id="PRO_5041296330" description="Rho-GAP domain-containing protein" evidence="2">
    <location>
        <begin position="21"/>
        <end position="129"/>
    </location>
</feature>
<dbReference type="PANTHER" id="PTHR14963">
    <property type="entry name" value="RHO GTPASE ACTIVATING PROTEIN 18,19-RELATED"/>
    <property type="match status" value="1"/>
</dbReference>
<dbReference type="GO" id="GO:0051056">
    <property type="term" value="P:regulation of small GTPase mediated signal transduction"/>
    <property type="evidence" value="ECO:0007669"/>
    <property type="project" value="TreeGrafter"/>
</dbReference>
<proteinExistence type="predicted"/>
<organism evidence="4 5">
    <name type="scientific">Cnephaeus nilssonii</name>
    <name type="common">Northern bat</name>
    <name type="synonym">Eptesicus nilssonii</name>
    <dbReference type="NCBI Taxonomy" id="3371016"/>
    <lineage>
        <taxon>Eukaryota</taxon>
        <taxon>Metazoa</taxon>
        <taxon>Chordata</taxon>
        <taxon>Craniata</taxon>
        <taxon>Vertebrata</taxon>
        <taxon>Euteleostomi</taxon>
        <taxon>Mammalia</taxon>
        <taxon>Eutheria</taxon>
        <taxon>Laurasiatheria</taxon>
        <taxon>Chiroptera</taxon>
        <taxon>Yangochiroptera</taxon>
        <taxon>Vespertilionidae</taxon>
        <taxon>Cnephaeus</taxon>
    </lineage>
</organism>
<feature type="signal peptide" evidence="2">
    <location>
        <begin position="1"/>
        <end position="20"/>
    </location>
</feature>
<dbReference type="PANTHER" id="PTHR14963:SF6">
    <property type="entry name" value="RHO GTPASE-ACTIVATING PROTEIN 18"/>
    <property type="match status" value="1"/>
</dbReference>
<evidence type="ECO:0000313" key="5">
    <source>
        <dbReference type="Proteomes" id="UP001177744"/>
    </source>
</evidence>
<accession>A0AA40LS42</accession>
<dbReference type="AlphaFoldDB" id="A0AA40LS42"/>
<dbReference type="Pfam" id="PF00620">
    <property type="entry name" value="RhoGAP"/>
    <property type="match status" value="1"/>
</dbReference>
<keyword evidence="5" id="KW-1185">Reference proteome</keyword>
<dbReference type="EMBL" id="JAULJE010000004">
    <property type="protein sequence ID" value="KAK1343710.1"/>
    <property type="molecule type" value="Genomic_DNA"/>
</dbReference>
<comment type="caution">
    <text evidence="4">The sequence shown here is derived from an EMBL/GenBank/DDBJ whole genome shotgun (WGS) entry which is preliminary data.</text>
</comment>
<dbReference type="Gene3D" id="1.10.555.10">
    <property type="entry name" value="Rho GTPase activation protein"/>
    <property type="match status" value="1"/>
</dbReference>
<dbReference type="GO" id="GO:0005737">
    <property type="term" value="C:cytoplasm"/>
    <property type="evidence" value="ECO:0007669"/>
    <property type="project" value="TreeGrafter"/>
</dbReference>
<dbReference type="PROSITE" id="PS50238">
    <property type="entry name" value="RHOGAP"/>
    <property type="match status" value="1"/>
</dbReference>
<name>A0AA40LS42_CNENI</name>